<dbReference type="Proteomes" id="UP000033649">
    <property type="component" value="Unassembled WGS sequence"/>
</dbReference>
<protein>
    <submittedName>
        <fullName evidence="1">Uncharacterized protein</fullName>
    </submittedName>
</protein>
<evidence type="ECO:0000313" key="2">
    <source>
        <dbReference type="Proteomes" id="UP000033649"/>
    </source>
</evidence>
<dbReference type="STRING" id="429727.VE26_13130"/>
<sequence>MLYLAYDANWTAEAEPNSGTADAAGVNQPKEFAVALETLVESLEDLNLYLAKAYIESVERRRAAASADQQPTGK</sequence>
<keyword evidence="2" id="KW-1185">Reference proteome</keyword>
<accession>A0A0F5FHG9</accession>
<dbReference type="PATRIC" id="fig|429727.3.peg.2696"/>
<dbReference type="EMBL" id="JZEY01000061">
    <property type="protein sequence ID" value="KKB07637.1"/>
    <property type="molecule type" value="Genomic_DNA"/>
</dbReference>
<gene>
    <name evidence="1" type="ORF">VE26_13130</name>
</gene>
<dbReference type="AlphaFoldDB" id="A0A0F5FHG9"/>
<evidence type="ECO:0000313" key="1">
    <source>
        <dbReference type="EMBL" id="KKB07637.1"/>
    </source>
</evidence>
<name>A0A0F5FHG9_9HYPH</name>
<proteinExistence type="predicted"/>
<comment type="caution">
    <text evidence="1">The sequence shown here is derived from an EMBL/GenBank/DDBJ whole genome shotgun (WGS) entry which is preliminary data.</text>
</comment>
<organism evidence="1 2">
    <name type="scientific">Devosia chinhatensis</name>
    <dbReference type="NCBI Taxonomy" id="429727"/>
    <lineage>
        <taxon>Bacteria</taxon>
        <taxon>Pseudomonadati</taxon>
        <taxon>Pseudomonadota</taxon>
        <taxon>Alphaproteobacteria</taxon>
        <taxon>Hyphomicrobiales</taxon>
        <taxon>Devosiaceae</taxon>
        <taxon>Devosia</taxon>
    </lineage>
</organism>
<dbReference type="RefSeq" id="WP_046105667.1">
    <property type="nucleotide sequence ID" value="NZ_JZEY01000061.1"/>
</dbReference>
<reference evidence="1 2" key="1">
    <citation type="submission" date="2015-03" db="EMBL/GenBank/DDBJ databases">
        <authorList>
            <person name="Hassan Y."/>
            <person name="Lepp D."/>
            <person name="Li X.-Z."/>
            <person name="Zhou T."/>
        </authorList>
    </citation>
    <scope>NUCLEOTIDE SEQUENCE [LARGE SCALE GENOMIC DNA]</scope>
    <source>
        <strain evidence="1 2">IPL18</strain>
    </source>
</reference>